<accession>A0ACB7XY74</accession>
<keyword evidence="2" id="KW-1185">Reference proteome</keyword>
<evidence type="ECO:0000313" key="1">
    <source>
        <dbReference type="EMBL" id="KAH7846196.1"/>
    </source>
</evidence>
<gene>
    <name evidence="1" type="ORF">Vadar_011025</name>
</gene>
<protein>
    <submittedName>
        <fullName evidence="1">Uncharacterized protein</fullName>
    </submittedName>
</protein>
<name>A0ACB7XY74_9ERIC</name>
<dbReference type="Proteomes" id="UP000828048">
    <property type="component" value="Chromosome 5"/>
</dbReference>
<proteinExistence type="predicted"/>
<evidence type="ECO:0000313" key="2">
    <source>
        <dbReference type="Proteomes" id="UP000828048"/>
    </source>
</evidence>
<comment type="caution">
    <text evidence="1">The sequence shown here is derived from an EMBL/GenBank/DDBJ whole genome shotgun (WGS) entry which is preliminary data.</text>
</comment>
<organism evidence="1 2">
    <name type="scientific">Vaccinium darrowii</name>
    <dbReference type="NCBI Taxonomy" id="229202"/>
    <lineage>
        <taxon>Eukaryota</taxon>
        <taxon>Viridiplantae</taxon>
        <taxon>Streptophyta</taxon>
        <taxon>Embryophyta</taxon>
        <taxon>Tracheophyta</taxon>
        <taxon>Spermatophyta</taxon>
        <taxon>Magnoliopsida</taxon>
        <taxon>eudicotyledons</taxon>
        <taxon>Gunneridae</taxon>
        <taxon>Pentapetalae</taxon>
        <taxon>asterids</taxon>
        <taxon>Ericales</taxon>
        <taxon>Ericaceae</taxon>
        <taxon>Vaccinioideae</taxon>
        <taxon>Vaccinieae</taxon>
        <taxon>Vaccinium</taxon>
    </lineage>
</organism>
<sequence>MAFRTVKLVFYHGGYVSEGPNKSYVGGNVSAISVDPDLLSFFEMKALIKELGCPEHCQVYHKSPTETMDDGLLCLSSDKAIVDMDTMHKMHGDVIDLYVHDPLLVPQKHSTQEGSSLTKAGSGQHDEESEGEWESGADTDDSDFSGFQESSEDDEEEEELNHVVITEPPIELMNEEGEHSDKSDDLQCMDNEEGEDILGLDGNFINV</sequence>
<dbReference type="EMBL" id="CM037155">
    <property type="protein sequence ID" value="KAH7846196.1"/>
    <property type="molecule type" value="Genomic_DNA"/>
</dbReference>
<reference evidence="1 2" key="1">
    <citation type="journal article" date="2021" name="Hortic Res">
        <title>High-quality reference genome and annotation aids understanding of berry development for evergreen blueberry (Vaccinium darrowii).</title>
        <authorList>
            <person name="Yu J."/>
            <person name="Hulse-Kemp A.M."/>
            <person name="Babiker E."/>
            <person name="Staton M."/>
        </authorList>
    </citation>
    <scope>NUCLEOTIDE SEQUENCE [LARGE SCALE GENOMIC DNA]</scope>
    <source>
        <strain evidence="2">cv. NJ 8807/NJ 8810</strain>
        <tissue evidence="1">Young leaf</tissue>
    </source>
</reference>